<dbReference type="AlphaFoldDB" id="A0A9X3IWW9"/>
<accession>A0A9X3IWW9</accession>
<dbReference type="EMBL" id="JAPNKE010000002">
    <property type="protein sequence ID" value="MCY1007827.1"/>
    <property type="molecule type" value="Genomic_DNA"/>
</dbReference>
<evidence type="ECO:0000313" key="2">
    <source>
        <dbReference type="Proteomes" id="UP001150924"/>
    </source>
</evidence>
<organism evidence="1 2">
    <name type="scientific">Nannocystis pusilla</name>
    <dbReference type="NCBI Taxonomy" id="889268"/>
    <lineage>
        <taxon>Bacteria</taxon>
        <taxon>Pseudomonadati</taxon>
        <taxon>Myxococcota</taxon>
        <taxon>Polyangia</taxon>
        <taxon>Nannocystales</taxon>
        <taxon>Nannocystaceae</taxon>
        <taxon>Nannocystis</taxon>
    </lineage>
</organism>
<sequence length="69" mass="7279">MTSPARSCTPSGLAPAGCCPTGQVLPLWMHARVRSSGRLPHGQVPPPSRARAAYIHSSSFGTRLPSQLQ</sequence>
<proteinExistence type="predicted"/>
<gene>
    <name evidence="1" type="ORF">OV079_20170</name>
</gene>
<name>A0A9X3IWW9_9BACT</name>
<keyword evidence="2" id="KW-1185">Reference proteome</keyword>
<dbReference type="Proteomes" id="UP001150924">
    <property type="component" value="Unassembled WGS sequence"/>
</dbReference>
<comment type="caution">
    <text evidence="1">The sequence shown here is derived from an EMBL/GenBank/DDBJ whole genome shotgun (WGS) entry which is preliminary data.</text>
</comment>
<evidence type="ECO:0000313" key="1">
    <source>
        <dbReference type="EMBL" id="MCY1007827.1"/>
    </source>
</evidence>
<protein>
    <submittedName>
        <fullName evidence="1">Uncharacterized protein</fullName>
    </submittedName>
</protein>
<reference evidence="1" key="1">
    <citation type="submission" date="2022-11" db="EMBL/GenBank/DDBJ databases">
        <title>Minimal conservation of predation-associated metabolite biosynthetic gene clusters underscores biosynthetic potential of Myxococcota including descriptions for ten novel species: Archangium lansinium sp. nov., Myxococcus landrumus sp. nov., Nannocystis bai.</title>
        <authorList>
            <person name="Ahearne A."/>
            <person name="Stevens C."/>
            <person name="Phillips K."/>
        </authorList>
    </citation>
    <scope>NUCLEOTIDE SEQUENCE</scope>
    <source>
        <strain evidence="1">Na p29</strain>
    </source>
</reference>